<proteinExistence type="predicted"/>
<feature type="coiled-coil region" evidence="2">
    <location>
        <begin position="751"/>
        <end position="778"/>
    </location>
</feature>
<comment type="caution">
    <text evidence="7">The sequence shown here is derived from an EMBL/GenBank/DDBJ whole genome shotgun (WGS) entry which is preliminary data.</text>
</comment>
<dbReference type="InterPro" id="IPR001478">
    <property type="entry name" value="PDZ"/>
</dbReference>
<evidence type="ECO:0000313" key="7">
    <source>
        <dbReference type="EMBL" id="KAG6977254.1"/>
    </source>
</evidence>
<evidence type="ECO:0000259" key="6">
    <source>
        <dbReference type="PROSITE" id="PS50106"/>
    </source>
</evidence>
<evidence type="ECO:0000313" key="8">
    <source>
        <dbReference type="Proteomes" id="UP000709295"/>
    </source>
</evidence>
<sequence>MMWTCTVCEFAVNEDGHEACVACGSERPEEEQQEEAVAESVPATDENGGVGPEVVVIELPAKEKIGAKLMPPKDGVVDHGLGIDNIDNPLLKNKVQAGDLIVAIGGQNVDGMGFSDVIDLIRKMPRPLAISFEIDEVRRQEVVREKFQQNKDDDLDKELTTYAVVFDNGPMGLNLEEAVRYGIDGAVVRALKGQAKTSGMITVGDIVYKVNETDVLCMPYLEVMNVLRNATAPKTLQFVPKDKLADVQRVNSRHSESFRLRESTSHVKQKLMNNPRLVKDDGNDGDDNQSIAQLILDNQAATIKKGRMYKQGRVMRNWKSRYFVLSVSKVEYFKNPSSTTSRGEMSFLNHRCTVRSLPGTGDVVCRSPNVTAEYLLEIRVDDRRMVMACTSESDKKGWMDAVKLAIDASKTVNRTQSSSESLWEAKALRTQRTESLSMDGTFLERNAGGRLSQFNYEAFSTPVVHVGVLSATNLTKSGSSVNALCEVTVGAETFKTSAVKNQRSPVWKQDNSASFEAPSDEMVVEIRIFDEHLFRATELIATLSIPLKSLPNMQKTTKKYPLALGSRSAGAVLTLSLEYVNKQKAYEEDQERGRLGDDLNSNGMMNERDEMVKIKAEAQMAADEATHHAARAQEEAHMLLEQSRQKAEAAMAAAREEQREGKAAVEKAMAEAARAKEEAEKQLAEAKRAQEEAQKLIEANRRIQESDVQGPSIYAVYRKMIQDGQSDEDVKKKMREDGVDEMGIETFFDGINSYDEKIRTLQAEVEKLKRSRSVRQKEEPRAQDMLANLGNSSKLLDGRSLLHLAAEEGRVDLLRIIIEQGTWLSADVVIKRVKAFSEDDKKAFWREARIWKKARHPNIVPFFGAYFRGPKYFLVGKEATNGNLRDYLKREREQSEKTQSVWQKLYEAALGLLFLHLRNIIHSDLKCNQILVGENGEAMLADFGMSFISDESRPSGGVRGAVRWKAPECLRAENPSQATKEADVYSFGMCVVEAVTGKFPWGNLPEFAVMHHVQKESFYCNHRSFLTHSGIL</sequence>
<dbReference type="PANTHER" id="PTHR12092">
    <property type="entry name" value="PLECKSTRIN"/>
    <property type="match status" value="1"/>
</dbReference>
<dbReference type="Pfam" id="PF07714">
    <property type="entry name" value="PK_Tyr_Ser-Thr"/>
    <property type="match status" value="1"/>
</dbReference>
<dbReference type="GO" id="GO:0005524">
    <property type="term" value="F:ATP binding"/>
    <property type="evidence" value="ECO:0007669"/>
    <property type="project" value="InterPro"/>
</dbReference>
<dbReference type="PROSITE" id="PS50003">
    <property type="entry name" value="PH_DOMAIN"/>
    <property type="match status" value="1"/>
</dbReference>
<dbReference type="PROSITE" id="PS50088">
    <property type="entry name" value="ANK_REPEAT"/>
    <property type="match status" value="1"/>
</dbReference>
<dbReference type="InterPro" id="IPR000008">
    <property type="entry name" value="C2_dom"/>
</dbReference>
<dbReference type="Pfam" id="PF00169">
    <property type="entry name" value="PH"/>
    <property type="match status" value="1"/>
</dbReference>
<dbReference type="PROSITE" id="PS50011">
    <property type="entry name" value="PROTEIN_KINASE_DOM"/>
    <property type="match status" value="1"/>
</dbReference>
<dbReference type="GO" id="GO:0030036">
    <property type="term" value="P:actin cytoskeleton organization"/>
    <property type="evidence" value="ECO:0007669"/>
    <property type="project" value="TreeGrafter"/>
</dbReference>
<dbReference type="InterPro" id="IPR037370">
    <property type="entry name" value="Pleckstrin"/>
</dbReference>
<dbReference type="InterPro" id="IPR001245">
    <property type="entry name" value="Ser-Thr/Tyr_kinase_cat_dom"/>
</dbReference>
<dbReference type="CDD" id="cd00030">
    <property type="entry name" value="C2"/>
    <property type="match status" value="1"/>
</dbReference>
<name>A0A8J5MIL3_9STRA</name>
<dbReference type="GO" id="GO:0004672">
    <property type="term" value="F:protein kinase activity"/>
    <property type="evidence" value="ECO:0007669"/>
    <property type="project" value="InterPro"/>
</dbReference>
<dbReference type="PROSITE" id="PS50297">
    <property type="entry name" value="ANK_REP_REGION"/>
    <property type="match status" value="1"/>
</dbReference>
<evidence type="ECO:0000256" key="2">
    <source>
        <dbReference type="SAM" id="Coils"/>
    </source>
</evidence>
<protein>
    <submittedName>
        <fullName evidence="7">Uncharacterized protein</fullName>
    </submittedName>
</protein>
<dbReference type="EMBL" id="JAENGY010000009">
    <property type="protein sequence ID" value="KAG6977254.1"/>
    <property type="molecule type" value="Genomic_DNA"/>
</dbReference>
<dbReference type="SMART" id="SM00228">
    <property type="entry name" value="PDZ"/>
    <property type="match status" value="2"/>
</dbReference>
<feature type="domain" description="C2" evidence="4">
    <location>
        <begin position="445"/>
        <end position="560"/>
    </location>
</feature>
<feature type="domain" description="PDZ" evidence="6">
    <location>
        <begin position="167"/>
        <end position="242"/>
    </location>
</feature>
<feature type="repeat" description="ANK" evidence="1">
    <location>
        <begin position="797"/>
        <end position="821"/>
    </location>
</feature>
<dbReference type="SMART" id="SM00239">
    <property type="entry name" value="C2"/>
    <property type="match status" value="1"/>
</dbReference>
<dbReference type="AlphaFoldDB" id="A0A8J5MIL3"/>
<dbReference type="PROSITE" id="PS50106">
    <property type="entry name" value="PDZ"/>
    <property type="match status" value="2"/>
</dbReference>
<dbReference type="GO" id="GO:0005886">
    <property type="term" value="C:plasma membrane"/>
    <property type="evidence" value="ECO:0007669"/>
    <property type="project" value="TreeGrafter"/>
</dbReference>
<dbReference type="PROSITE" id="PS50004">
    <property type="entry name" value="C2"/>
    <property type="match status" value="1"/>
</dbReference>
<organism evidence="7 8">
    <name type="scientific">Phytophthora aleatoria</name>
    <dbReference type="NCBI Taxonomy" id="2496075"/>
    <lineage>
        <taxon>Eukaryota</taxon>
        <taxon>Sar</taxon>
        <taxon>Stramenopiles</taxon>
        <taxon>Oomycota</taxon>
        <taxon>Peronosporomycetes</taxon>
        <taxon>Peronosporales</taxon>
        <taxon>Peronosporaceae</taxon>
        <taxon>Phytophthora</taxon>
    </lineage>
</organism>
<dbReference type="FunFam" id="2.30.29.30:FF:000440">
    <property type="entry name" value="Uncharacterized protein"/>
    <property type="match status" value="1"/>
</dbReference>
<dbReference type="SMART" id="SM00248">
    <property type="entry name" value="ANK"/>
    <property type="match status" value="1"/>
</dbReference>
<dbReference type="SMART" id="SM00233">
    <property type="entry name" value="PH"/>
    <property type="match status" value="1"/>
</dbReference>
<evidence type="ECO:0000256" key="1">
    <source>
        <dbReference type="PROSITE-ProRule" id="PRU00023"/>
    </source>
</evidence>
<feature type="domain" description="PDZ" evidence="6">
    <location>
        <begin position="54"/>
        <end position="136"/>
    </location>
</feature>
<feature type="coiled-coil region" evidence="2">
    <location>
        <begin position="604"/>
        <end position="706"/>
    </location>
</feature>
<feature type="domain" description="Protein kinase" evidence="5">
    <location>
        <begin position="802"/>
        <end position="1032"/>
    </location>
</feature>
<keyword evidence="2" id="KW-0175">Coiled coil</keyword>
<dbReference type="InterPro" id="IPR002110">
    <property type="entry name" value="Ankyrin_rpt"/>
</dbReference>
<accession>A0A8J5MIL3</accession>
<gene>
    <name evidence="7" type="ORF">JG688_00000523</name>
</gene>
<keyword evidence="1" id="KW-0040">ANK repeat</keyword>
<evidence type="ECO:0000259" key="5">
    <source>
        <dbReference type="PROSITE" id="PS50011"/>
    </source>
</evidence>
<evidence type="ECO:0000259" key="4">
    <source>
        <dbReference type="PROSITE" id="PS50004"/>
    </source>
</evidence>
<dbReference type="PANTHER" id="PTHR12092:SF16">
    <property type="entry name" value="PH DOMAIN-CONTAINING PROTEIN"/>
    <property type="match status" value="1"/>
</dbReference>
<reference evidence="7" key="1">
    <citation type="submission" date="2021-01" db="EMBL/GenBank/DDBJ databases">
        <title>Phytophthora aleatoria, a newly-described species from Pinus radiata is distinct from Phytophthora cactorum isolates based on comparative genomics.</title>
        <authorList>
            <person name="Mcdougal R."/>
            <person name="Panda P."/>
            <person name="Williams N."/>
            <person name="Studholme D.J."/>
        </authorList>
    </citation>
    <scope>NUCLEOTIDE SEQUENCE</scope>
    <source>
        <strain evidence="7">NZFS 4037</strain>
    </source>
</reference>
<evidence type="ECO:0000259" key="3">
    <source>
        <dbReference type="PROSITE" id="PS50003"/>
    </source>
</evidence>
<dbReference type="Pfam" id="PF00168">
    <property type="entry name" value="C2"/>
    <property type="match status" value="1"/>
</dbReference>
<keyword evidence="8" id="KW-1185">Reference proteome</keyword>
<dbReference type="InterPro" id="IPR000719">
    <property type="entry name" value="Prot_kinase_dom"/>
</dbReference>
<dbReference type="Proteomes" id="UP000709295">
    <property type="component" value="Unassembled WGS sequence"/>
</dbReference>
<feature type="domain" description="PH" evidence="3">
    <location>
        <begin position="301"/>
        <end position="407"/>
    </location>
</feature>
<dbReference type="InterPro" id="IPR001849">
    <property type="entry name" value="PH_domain"/>
</dbReference>